<evidence type="ECO:0000313" key="11">
    <source>
        <dbReference type="Proteomes" id="UP000602076"/>
    </source>
</evidence>
<evidence type="ECO:0000256" key="6">
    <source>
        <dbReference type="ARBA" id="ARBA00023139"/>
    </source>
</evidence>
<dbReference type="InterPro" id="IPR039424">
    <property type="entry name" value="SBP_5"/>
</dbReference>
<keyword evidence="5" id="KW-0571">Peptide transport</keyword>
<gene>
    <name evidence="10" type="ORF">IEO70_05940</name>
</gene>
<dbReference type="PANTHER" id="PTHR30290">
    <property type="entry name" value="PERIPLASMIC BINDING COMPONENT OF ABC TRANSPORTER"/>
    <property type="match status" value="1"/>
</dbReference>
<evidence type="ECO:0000256" key="3">
    <source>
        <dbReference type="ARBA" id="ARBA00022448"/>
    </source>
</evidence>
<dbReference type="Gene3D" id="3.90.76.10">
    <property type="entry name" value="Dipeptide-binding Protein, Domain 1"/>
    <property type="match status" value="1"/>
</dbReference>
<dbReference type="InterPro" id="IPR023765">
    <property type="entry name" value="SBP_5_CS"/>
</dbReference>
<dbReference type="AlphaFoldDB" id="A0A927HAU7"/>
<comment type="caution">
    <text evidence="10">The sequence shown here is derived from an EMBL/GenBank/DDBJ whole genome shotgun (WGS) entry which is preliminary data.</text>
</comment>
<feature type="chain" id="PRO_5039607661" evidence="8">
    <location>
        <begin position="26"/>
        <end position="549"/>
    </location>
</feature>
<dbReference type="Gene3D" id="3.40.190.10">
    <property type="entry name" value="Periplasmic binding protein-like II"/>
    <property type="match status" value="1"/>
</dbReference>
<evidence type="ECO:0000256" key="4">
    <source>
        <dbReference type="ARBA" id="ARBA00022729"/>
    </source>
</evidence>
<evidence type="ECO:0000256" key="5">
    <source>
        <dbReference type="ARBA" id="ARBA00022856"/>
    </source>
</evidence>
<evidence type="ECO:0000313" key="10">
    <source>
        <dbReference type="EMBL" id="MBD3107902.1"/>
    </source>
</evidence>
<dbReference type="FunFam" id="3.10.105.10:FF:000001">
    <property type="entry name" value="Oligopeptide ABC transporter, oligopeptide-binding protein"/>
    <property type="match status" value="1"/>
</dbReference>
<keyword evidence="11" id="KW-1185">Reference proteome</keyword>
<name>A0A927HAU7_9BACI</name>
<evidence type="ECO:0000259" key="9">
    <source>
        <dbReference type="Pfam" id="PF00496"/>
    </source>
</evidence>
<evidence type="ECO:0000256" key="1">
    <source>
        <dbReference type="ARBA" id="ARBA00004193"/>
    </source>
</evidence>
<dbReference type="CDD" id="cd08504">
    <property type="entry name" value="PBP2_OppA"/>
    <property type="match status" value="1"/>
</dbReference>
<comment type="subcellular location">
    <subcellularLocation>
        <location evidence="1">Cell membrane</location>
        <topology evidence="1">Lipid-anchor</topology>
    </subcellularLocation>
</comment>
<dbReference type="RefSeq" id="WP_190997446.1">
    <property type="nucleotide sequence ID" value="NZ_JACXSI010000012.1"/>
</dbReference>
<comment type="similarity">
    <text evidence="2">Belongs to the bacterial solute-binding protein 5 family.</text>
</comment>
<dbReference type="GO" id="GO:0030288">
    <property type="term" value="C:outer membrane-bounded periplasmic space"/>
    <property type="evidence" value="ECO:0007669"/>
    <property type="project" value="UniProtKB-ARBA"/>
</dbReference>
<proteinExistence type="inferred from homology"/>
<keyword evidence="5" id="KW-0653">Protein transport</keyword>
<dbReference type="InterPro" id="IPR000914">
    <property type="entry name" value="SBP_5_dom"/>
</dbReference>
<dbReference type="PANTHER" id="PTHR30290:SF79">
    <property type="entry name" value="DIPEPTIDE-BINDING PROTEIN DPPE"/>
    <property type="match status" value="1"/>
</dbReference>
<dbReference type="Pfam" id="PF00496">
    <property type="entry name" value="SBP_bac_5"/>
    <property type="match status" value="1"/>
</dbReference>
<keyword evidence="4 8" id="KW-0732">Signal</keyword>
<dbReference type="GO" id="GO:0015833">
    <property type="term" value="P:peptide transport"/>
    <property type="evidence" value="ECO:0007669"/>
    <property type="project" value="UniProtKB-KW"/>
</dbReference>
<dbReference type="PROSITE" id="PS01040">
    <property type="entry name" value="SBP_BACTERIAL_5"/>
    <property type="match status" value="1"/>
</dbReference>
<dbReference type="SUPFAM" id="SSF53850">
    <property type="entry name" value="Periplasmic binding protein-like II"/>
    <property type="match status" value="1"/>
</dbReference>
<dbReference type="Proteomes" id="UP000602076">
    <property type="component" value="Unassembled WGS sequence"/>
</dbReference>
<keyword evidence="3" id="KW-0813">Transport</keyword>
<dbReference type="Gene3D" id="3.10.105.10">
    <property type="entry name" value="Dipeptide-binding Protein, Domain 3"/>
    <property type="match status" value="1"/>
</dbReference>
<reference evidence="10" key="1">
    <citation type="submission" date="2020-09" db="EMBL/GenBank/DDBJ databases">
        <title>Bacillus faecalis sp. nov., a moderately halophilic bacterium isolated from cow faeces.</title>
        <authorList>
            <person name="Jiang L."/>
            <person name="Lee J."/>
        </authorList>
    </citation>
    <scope>NUCLEOTIDE SEQUENCE</scope>
    <source>
        <strain evidence="10">AGMB 02131</strain>
    </source>
</reference>
<keyword evidence="6" id="KW-0564">Palmitate</keyword>
<dbReference type="GO" id="GO:0043190">
    <property type="term" value="C:ATP-binding cassette (ABC) transporter complex"/>
    <property type="evidence" value="ECO:0007669"/>
    <property type="project" value="InterPro"/>
</dbReference>
<evidence type="ECO:0000256" key="2">
    <source>
        <dbReference type="ARBA" id="ARBA00005695"/>
    </source>
</evidence>
<feature type="domain" description="Solute-binding protein family 5" evidence="9">
    <location>
        <begin position="86"/>
        <end position="468"/>
    </location>
</feature>
<dbReference type="PIRSF" id="PIRSF002741">
    <property type="entry name" value="MppA"/>
    <property type="match status" value="1"/>
</dbReference>
<dbReference type="GO" id="GO:1904680">
    <property type="term" value="F:peptide transmembrane transporter activity"/>
    <property type="evidence" value="ECO:0007669"/>
    <property type="project" value="TreeGrafter"/>
</dbReference>
<dbReference type="PROSITE" id="PS51257">
    <property type="entry name" value="PROKAR_LIPOPROTEIN"/>
    <property type="match status" value="1"/>
</dbReference>
<keyword evidence="7" id="KW-0449">Lipoprotein</keyword>
<sequence>MKKLKFSFWALLLVLVLIVAGCSEESDDEPADDGNKEEEVAERKVLNLNNGSEPGALHPGLAQGTHDSWVLEHAFEGLYKKDPEGNIVPGIATEHTVSDDGITWTFNLREDAKWSNGEPVTAHDFEFAWKYTLSPEAAADYAYQMYYLKNGAAYNAGEAKAEDVGVKALDDYTLEVQLEQPTLFFLDLLTFYTYYPVSKAVQEADPEWYQEADTYVSNGAFKLTEWKHKESMKLEKNEYYHEADKIKLDEVNFVIIEEQNTEWQMYQTGELDLANNLPTDVEGKLIKEKNPEVSSDLQLSVYYYNLNSKKKPFNNAKVRKALAMAIDRKVITENVAQGGQPPAYSVIPPGVPDTEGDFSENSGQLFEENIDEAKKLLEEGLKEEGLAEMPEFTILYNTSEGHKKIAEAVQDMWRKAFGFTVQLENVEFQVKLDREKAGEYDISRAGWIGDYIDPMTFLELWVTDGAYNDAKYSNPKYDELIQKSKEVLDPAERMTTLHEAEELLISEMPIIPVYFYTETYAVKDYVTGVYTPLNRYPQFIYADIDMSKK</sequence>
<dbReference type="EMBL" id="JACXSI010000012">
    <property type="protein sequence ID" value="MBD3107902.1"/>
    <property type="molecule type" value="Genomic_DNA"/>
</dbReference>
<protein>
    <submittedName>
        <fullName evidence="10">Peptide ABC transporter substrate-binding protein</fullName>
    </submittedName>
</protein>
<dbReference type="FunFam" id="3.90.76.10:FF:000001">
    <property type="entry name" value="Oligopeptide ABC transporter substrate-binding protein"/>
    <property type="match status" value="1"/>
</dbReference>
<evidence type="ECO:0000256" key="7">
    <source>
        <dbReference type="ARBA" id="ARBA00023288"/>
    </source>
</evidence>
<dbReference type="InterPro" id="IPR030678">
    <property type="entry name" value="Peptide/Ni-bd"/>
</dbReference>
<feature type="signal peptide" evidence="8">
    <location>
        <begin position="1"/>
        <end position="25"/>
    </location>
</feature>
<organism evidence="10 11">
    <name type="scientific">Peribacillus faecalis</name>
    <dbReference type="NCBI Taxonomy" id="2772559"/>
    <lineage>
        <taxon>Bacteria</taxon>
        <taxon>Bacillati</taxon>
        <taxon>Bacillota</taxon>
        <taxon>Bacilli</taxon>
        <taxon>Bacillales</taxon>
        <taxon>Bacillaceae</taxon>
        <taxon>Peribacillus</taxon>
    </lineage>
</organism>
<evidence type="ECO:0000256" key="8">
    <source>
        <dbReference type="SAM" id="SignalP"/>
    </source>
</evidence>
<accession>A0A927HAU7</accession>